<evidence type="ECO:0000313" key="2">
    <source>
        <dbReference type="Proteomes" id="UP000017243"/>
    </source>
</evidence>
<dbReference type="EMBL" id="CBUH010000104">
    <property type="protein sequence ID" value="CDI42402.1"/>
    <property type="molecule type" value="Genomic_DNA"/>
</dbReference>
<proteinExistence type="predicted"/>
<sequence length="29" mass="3447">MPDKESRNEYMNILLDSQIEKDPLIVKLN</sequence>
<gene>
    <name evidence="1" type="ORF">LHCIRMBIA953_00983</name>
</gene>
<comment type="caution">
    <text evidence="1">The sequence shown here is derived from an EMBL/GenBank/DDBJ whole genome shotgun (WGS) entry which is preliminary data.</text>
</comment>
<accession>U4QD11</accession>
<dbReference type="Proteomes" id="UP000017243">
    <property type="component" value="Unassembled WGS sequence"/>
</dbReference>
<reference evidence="1 2" key="1">
    <citation type="submission" date="2013-09" db="EMBL/GenBank/DDBJ databases">
        <title>Draft Genome Sequence of five Lactobacillus helveticus strains CIRM-BIA 101T, 103, 104, 951 and 953 isolated from milk product.</title>
        <authorList>
            <person name="Valence F."/>
            <person name="Chuat V."/>
            <person name="Ma L."/>
            <person name="Creno S."/>
            <person name="Falentin H."/>
            <person name="Lortal S."/>
            <person name="Bizet C."/>
            <person name="Clermont D."/>
            <person name="Loux V."/>
            <person name="Bouchier C."/>
            <person name="Cousin S."/>
        </authorList>
    </citation>
    <scope>NUCLEOTIDE SEQUENCE [LARGE SCALE GENOMIC DNA]</scope>
    <source>
        <strain evidence="1 2">CIRM-BIA 953</strain>
    </source>
</reference>
<dbReference type="AlphaFoldDB" id="U4QD11"/>
<protein>
    <submittedName>
        <fullName evidence="1">Uncharacterized protein</fullName>
    </submittedName>
</protein>
<name>U4QD11_LACHE</name>
<organism evidence="1 2">
    <name type="scientific">Lactobacillus helveticus CIRM-BIA 953</name>
    <dbReference type="NCBI Taxonomy" id="1226335"/>
    <lineage>
        <taxon>Bacteria</taxon>
        <taxon>Bacillati</taxon>
        <taxon>Bacillota</taxon>
        <taxon>Bacilli</taxon>
        <taxon>Lactobacillales</taxon>
        <taxon>Lactobacillaceae</taxon>
        <taxon>Lactobacillus</taxon>
    </lineage>
</organism>
<evidence type="ECO:0000313" key="1">
    <source>
        <dbReference type="EMBL" id="CDI42402.1"/>
    </source>
</evidence>